<feature type="region of interest" description="Disordered" evidence="8">
    <location>
        <begin position="18"/>
        <end position="40"/>
    </location>
</feature>
<reference evidence="10" key="1">
    <citation type="submission" date="2021-11" db="EMBL/GenBank/DDBJ databases">
        <authorList>
            <person name="Schell T."/>
        </authorList>
    </citation>
    <scope>NUCLEOTIDE SEQUENCE</scope>
    <source>
        <strain evidence="10">M5</strain>
    </source>
</reference>
<dbReference type="PROSITE" id="PS50157">
    <property type="entry name" value="ZINC_FINGER_C2H2_2"/>
    <property type="match status" value="3"/>
</dbReference>
<evidence type="ECO:0000256" key="7">
    <source>
        <dbReference type="PROSITE-ProRule" id="PRU00042"/>
    </source>
</evidence>
<dbReference type="EMBL" id="CAKKLH010000057">
    <property type="protein sequence ID" value="CAH0101456.1"/>
    <property type="molecule type" value="Genomic_DNA"/>
</dbReference>
<organism evidence="10 11">
    <name type="scientific">Daphnia galeata</name>
    <dbReference type="NCBI Taxonomy" id="27404"/>
    <lineage>
        <taxon>Eukaryota</taxon>
        <taxon>Metazoa</taxon>
        <taxon>Ecdysozoa</taxon>
        <taxon>Arthropoda</taxon>
        <taxon>Crustacea</taxon>
        <taxon>Branchiopoda</taxon>
        <taxon>Diplostraca</taxon>
        <taxon>Cladocera</taxon>
        <taxon>Anomopoda</taxon>
        <taxon>Daphniidae</taxon>
        <taxon>Daphnia</taxon>
    </lineage>
</organism>
<feature type="region of interest" description="Disordered" evidence="8">
    <location>
        <begin position="74"/>
        <end position="95"/>
    </location>
</feature>
<dbReference type="GO" id="GO:0000978">
    <property type="term" value="F:RNA polymerase II cis-regulatory region sequence-specific DNA binding"/>
    <property type="evidence" value="ECO:0007669"/>
    <property type="project" value="TreeGrafter"/>
</dbReference>
<keyword evidence="5" id="KW-0862">Zinc</keyword>
<dbReference type="PANTHER" id="PTHR23235">
    <property type="entry name" value="KRUEPPEL-LIKE TRANSCRIPTION FACTOR"/>
    <property type="match status" value="1"/>
</dbReference>
<feature type="compositionally biased region" description="Polar residues" evidence="8">
    <location>
        <begin position="121"/>
        <end position="137"/>
    </location>
</feature>
<evidence type="ECO:0000313" key="11">
    <source>
        <dbReference type="Proteomes" id="UP000789390"/>
    </source>
</evidence>
<proteinExistence type="predicted"/>
<dbReference type="InterPro" id="IPR013087">
    <property type="entry name" value="Znf_C2H2_type"/>
</dbReference>
<accession>A0A8J2RES8</accession>
<evidence type="ECO:0000256" key="2">
    <source>
        <dbReference type="ARBA" id="ARBA00022723"/>
    </source>
</evidence>
<keyword evidence="2" id="KW-0479">Metal-binding</keyword>
<evidence type="ECO:0000256" key="1">
    <source>
        <dbReference type="ARBA" id="ARBA00004123"/>
    </source>
</evidence>
<evidence type="ECO:0000256" key="8">
    <source>
        <dbReference type="SAM" id="MobiDB-lite"/>
    </source>
</evidence>
<dbReference type="GO" id="GO:0000981">
    <property type="term" value="F:DNA-binding transcription factor activity, RNA polymerase II-specific"/>
    <property type="evidence" value="ECO:0007669"/>
    <property type="project" value="TreeGrafter"/>
</dbReference>
<dbReference type="OrthoDB" id="4748970at2759"/>
<dbReference type="Pfam" id="PF00096">
    <property type="entry name" value="zf-C2H2"/>
    <property type="match status" value="2"/>
</dbReference>
<evidence type="ECO:0000259" key="9">
    <source>
        <dbReference type="PROSITE" id="PS50157"/>
    </source>
</evidence>
<feature type="compositionally biased region" description="Polar residues" evidence="8">
    <location>
        <begin position="230"/>
        <end position="272"/>
    </location>
</feature>
<keyword evidence="11" id="KW-1185">Reference proteome</keyword>
<dbReference type="AlphaFoldDB" id="A0A8J2RES8"/>
<evidence type="ECO:0000256" key="6">
    <source>
        <dbReference type="ARBA" id="ARBA00023242"/>
    </source>
</evidence>
<evidence type="ECO:0000256" key="5">
    <source>
        <dbReference type="ARBA" id="ARBA00022833"/>
    </source>
</evidence>
<feature type="domain" description="C2H2-type" evidence="9">
    <location>
        <begin position="140"/>
        <end position="169"/>
    </location>
</feature>
<evidence type="ECO:0000256" key="3">
    <source>
        <dbReference type="ARBA" id="ARBA00022737"/>
    </source>
</evidence>
<gene>
    <name evidence="10" type="ORF">DGAL_LOCUS3788</name>
</gene>
<feature type="region of interest" description="Disordered" evidence="8">
    <location>
        <begin position="213"/>
        <end position="280"/>
    </location>
</feature>
<name>A0A8J2RES8_9CRUS</name>
<dbReference type="PANTHER" id="PTHR23235:SF174">
    <property type="entry name" value="CABUT, ISOFORM A"/>
    <property type="match status" value="1"/>
</dbReference>
<dbReference type="GO" id="GO:0008270">
    <property type="term" value="F:zinc ion binding"/>
    <property type="evidence" value="ECO:0007669"/>
    <property type="project" value="UniProtKB-KW"/>
</dbReference>
<dbReference type="SMART" id="SM00355">
    <property type="entry name" value="ZnF_C2H2"/>
    <property type="match status" value="3"/>
</dbReference>
<dbReference type="GO" id="GO:0005634">
    <property type="term" value="C:nucleus"/>
    <property type="evidence" value="ECO:0007669"/>
    <property type="project" value="UniProtKB-SubCell"/>
</dbReference>
<dbReference type="PROSITE" id="PS00028">
    <property type="entry name" value="ZINC_FINGER_C2H2_1"/>
    <property type="match status" value="3"/>
</dbReference>
<protein>
    <recommendedName>
        <fullName evidence="9">C2H2-type domain-containing protein</fullName>
    </recommendedName>
</protein>
<comment type="subcellular location">
    <subcellularLocation>
        <location evidence="1">Nucleus</location>
    </subcellularLocation>
</comment>
<dbReference type="Proteomes" id="UP000789390">
    <property type="component" value="Unassembled WGS sequence"/>
</dbReference>
<keyword evidence="4 7" id="KW-0863">Zinc-finger</keyword>
<keyword evidence="6" id="KW-0539">Nucleus</keyword>
<feature type="region of interest" description="Disordered" evidence="8">
    <location>
        <begin position="117"/>
        <end position="139"/>
    </location>
</feature>
<dbReference type="SUPFAM" id="SSF57667">
    <property type="entry name" value="beta-beta-alpha zinc fingers"/>
    <property type="match status" value="1"/>
</dbReference>
<comment type="caution">
    <text evidence="10">The sequence shown here is derived from an EMBL/GenBank/DDBJ whole genome shotgun (WGS) entry which is preliminary data.</text>
</comment>
<feature type="domain" description="C2H2-type" evidence="9">
    <location>
        <begin position="200"/>
        <end position="227"/>
    </location>
</feature>
<evidence type="ECO:0000256" key="4">
    <source>
        <dbReference type="ARBA" id="ARBA00022771"/>
    </source>
</evidence>
<dbReference type="FunFam" id="3.30.160.60:FF:001110">
    <property type="entry name" value="Krueppel factor 13"/>
    <property type="match status" value="1"/>
</dbReference>
<sequence length="280" mass="30970">MDEDEANEAAYCLLAMSRGKNNSSSSSSHQQRLDCKGGDSSALSAALGHQTLMEQQPTTNNSSTTTFSAVLSAAAQTSPNRNSSDAPDRQQQQKSPFMIARILTDLTRVRQNLFSVEPLKQPTSDQRNQNAGQTSGSKLHHCTYPKCERTYGKSSHLKAHMRTHTGERPFGCTWPECDKKFARSDELARHIRTHTGEKRFTCSVCQKKFTRSDHLSKHVRRHSKMDDGSLRSQRSKTGLSNNNKMVVSAVSPTASLDSSDGCSTNQSYVSYSSEKDATTR</sequence>
<dbReference type="Gene3D" id="3.30.160.60">
    <property type="entry name" value="Classic Zinc Finger"/>
    <property type="match status" value="3"/>
</dbReference>
<keyword evidence="3" id="KW-0677">Repeat</keyword>
<dbReference type="FunFam" id="3.30.160.60:FF:000018">
    <property type="entry name" value="Krueppel-like factor 15"/>
    <property type="match status" value="1"/>
</dbReference>
<feature type="domain" description="C2H2-type" evidence="9">
    <location>
        <begin position="170"/>
        <end position="199"/>
    </location>
</feature>
<dbReference type="InterPro" id="IPR036236">
    <property type="entry name" value="Znf_C2H2_sf"/>
</dbReference>
<evidence type="ECO:0000313" key="10">
    <source>
        <dbReference type="EMBL" id="CAH0101456.1"/>
    </source>
</evidence>